<sequence>MHSSKVASSRKRLFTSPHNKRGSVLPPPLLYCPLLSLSTFISLSASSSSGTREFWCLAVCLSNPISCLACRWLRVVQWCKLRSARGING</sequence>
<reference evidence="2 3" key="1">
    <citation type="submission" date="2021-06" db="EMBL/GenBank/DDBJ databases">
        <title>Caerostris extrusa draft genome.</title>
        <authorList>
            <person name="Kono N."/>
            <person name="Arakawa K."/>
        </authorList>
    </citation>
    <scope>NUCLEOTIDE SEQUENCE [LARGE SCALE GENOMIC DNA]</scope>
</reference>
<proteinExistence type="predicted"/>
<dbReference type="AlphaFoldDB" id="A0AAV4SYT3"/>
<name>A0AAV4SYT3_CAEEX</name>
<gene>
    <name evidence="2" type="ORF">CEXT_412431</name>
</gene>
<feature type="compositionally biased region" description="Basic residues" evidence="1">
    <location>
        <begin position="8"/>
        <end position="20"/>
    </location>
</feature>
<dbReference type="EMBL" id="BPLR01010319">
    <property type="protein sequence ID" value="GIY38534.1"/>
    <property type="molecule type" value="Genomic_DNA"/>
</dbReference>
<evidence type="ECO:0000256" key="1">
    <source>
        <dbReference type="SAM" id="MobiDB-lite"/>
    </source>
</evidence>
<accession>A0AAV4SYT3</accession>
<comment type="caution">
    <text evidence="2">The sequence shown here is derived from an EMBL/GenBank/DDBJ whole genome shotgun (WGS) entry which is preliminary data.</text>
</comment>
<evidence type="ECO:0000313" key="3">
    <source>
        <dbReference type="Proteomes" id="UP001054945"/>
    </source>
</evidence>
<feature type="region of interest" description="Disordered" evidence="1">
    <location>
        <begin position="1"/>
        <end position="20"/>
    </location>
</feature>
<keyword evidence="3" id="KW-1185">Reference proteome</keyword>
<protein>
    <submittedName>
        <fullName evidence="2">Uncharacterized protein</fullName>
    </submittedName>
</protein>
<dbReference type="Proteomes" id="UP001054945">
    <property type="component" value="Unassembled WGS sequence"/>
</dbReference>
<evidence type="ECO:0000313" key="2">
    <source>
        <dbReference type="EMBL" id="GIY38534.1"/>
    </source>
</evidence>
<organism evidence="2 3">
    <name type="scientific">Caerostris extrusa</name>
    <name type="common">Bark spider</name>
    <name type="synonym">Caerostris bankana</name>
    <dbReference type="NCBI Taxonomy" id="172846"/>
    <lineage>
        <taxon>Eukaryota</taxon>
        <taxon>Metazoa</taxon>
        <taxon>Ecdysozoa</taxon>
        <taxon>Arthropoda</taxon>
        <taxon>Chelicerata</taxon>
        <taxon>Arachnida</taxon>
        <taxon>Araneae</taxon>
        <taxon>Araneomorphae</taxon>
        <taxon>Entelegynae</taxon>
        <taxon>Araneoidea</taxon>
        <taxon>Araneidae</taxon>
        <taxon>Caerostris</taxon>
    </lineage>
</organism>